<accession>A0A1S4A9D3</accession>
<name>A0A1S4A9D3_TOBAC</name>
<keyword evidence="1" id="KW-0175">Coiled coil</keyword>
<feature type="region of interest" description="Disordered" evidence="2">
    <location>
        <begin position="1"/>
        <end position="30"/>
    </location>
</feature>
<reference evidence="3" key="1">
    <citation type="submission" date="2025-08" db="UniProtKB">
        <authorList>
            <consortium name="RefSeq"/>
        </authorList>
    </citation>
    <scope>IDENTIFICATION</scope>
</reference>
<dbReference type="RefSeq" id="XP_016473248.1">
    <property type="nucleotide sequence ID" value="XM_016617762.1"/>
</dbReference>
<dbReference type="OrthoDB" id="10498232at2759"/>
<organism evidence="3">
    <name type="scientific">Nicotiana tabacum</name>
    <name type="common">Common tobacco</name>
    <dbReference type="NCBI Taxonomy" id="4097"/>
    <lineage>
        <taxon>Eukaryota</taxon>
        <taxon>Viridiplantae</taxon>
        <taxon>Streptophyta</taxon>
        <taxon>Embryophyta</taxon>
        <taxon>Tracheophyta</taxon>
        <taxon>Spermatophyta</taxon>
        <taxon>Magnoliopsida</taxon>
        <taxon>eudicotyledons</taxon>
        <taxon>Gunneridae</taxon>
        <taxon>Pentapetalae</taxon>
        <taxon>asterids</taxon>
        <taxon>lamiids</taxon>
        <taxon>Solanales</taxon>
        <taxon>Solanaceae</taxon>
        <taxon>Nicotianoideae</taxon>
        <taxon>Nicotianeae</taxon>
        <taxon>Nicotiana</taxon>
    </lineage>
</organism>
<dbReference type="KEGG" id="nta:107795175"/>
<evidence type="ECO:0000256" key="2">
    <source>
        <dbReference type="SAM" id="MobiDB-lite"/>
    </source>
</evidence>
<protein>
    <submittedName>
        <fullName evidence="3">Uncharacterized protein</fullName>
    </submittedName>
</protein>
<feature type="region of interest" description="Disordered" evidence="2">
    <location>
        <begin position="409"/>
        <end position="448"/>
    </location>
</feature>
<dbReference type="PaxDb" id="4097-A0A1S4A9D3"/>
<sequence length="448" mass="49978">MAKTSKTVPQKEKASSFSSRSAGDKTPVEPLPHEYVPGPLVAWMPHVIPDLEDWVGSWLRLPSMPSTAGMTWQGADGRLRIMVGPAWGRGGSKSAKDKKKKRASPSDTPRARKPKDDSAALLADVAQRLQDEEEEEEDTGYELVPRKRGSVKVSTAAGPVMAKETRPRTEEILECAPSKVPESSGVEDISCHDGQLVVTLHRETFTKSQAELNRCEADLKRLTEERDALKCLYVKKEEENRDLRTDLAQPRKEEAELDEQQNLERIELLRGEVDQIKVDCDRWKENMDRLVAEKEAALAKLSSVEVQLQGIKEKSSAQAKRIVELEAELAKAKAEVGKMKIAADKSIVVYLADVEATQTQLREASDRERQSNDLAKCQSRREILEEILARGFDLSKEIAQAKTLEADARFLVSSDDDDDDEGSQDRSDNNEKPEGKAALKRENSPEHS</sequence>
<feature type="coiled-coil region" evidence="1">
    <location>
        <begin position="205"/>
        <end position="342"/>
    </location>
</feature>
<feature type="compositionally biased region" description="Acidic residues" evidence="2">
    <location>
        <begin position="131"/>
        <end position="140"/>
    </location>
</feature>
<evidence type="ECO:0000256" key="1">
    <source>
        <dbReference type="SAM" id="Coils"/>
    </source>
</evidence>
<feature type="compositionally biased region" description="Basic and acidic residues" evidence="2">
    <location>
        <begin position="423"/>
        <end position="448"/>
    </location>
</feature>
<feature type="region of interest" description="Disordered" evidence="2">
    <location>
        <begin position="83"/>
        <end position="169"/>
    </location>
</feature>
<gene>
    <name evidence="3" type="primary">LOC107795175</name>
</gene>
<evidence type="ECO:0000313" key="3">
    <source>
        <dbReference type="RefSeq" id="XP_016473248.1"/>
    </source>
</evidence>
<dbReference type="AlphaFoldDB" id="A0A1S4A9D3"/>
<proteinExistence type="predicted"/>